<dbReference type="Pfam" id="PF00724">
    <property type="entry name" value="Oxidored_FMN"/>
    <property type="match status" value="1"/>
</dbReference>
<dbReference type="GO" id="GO:0010181">
    <property type="term" value="F:FMN binding"/>
    <property type="evidence" value="ECO:0007669"/>
    <property type="project" value="InterPro"/>
</dbReference>
<evidence type="ECO:0000313" key="8">
    <source>
        <dbReference type="EMBL" id="OBZ89506.1"/>
    </source>
</evidence>
<dbReference type="STRING" id="101091.A0A1C7NM36"/>
<dbReference type="FunCoup" id="A0A1C7NM36">
    <property type="interactions" value="1"/>
</dbReference>
<dbReference type="InParanoid" id="A0A1C7NM36"/>
<proteinExistence type="predicted"/>
<dbReference type="PANTHER" id="PTHR43303:SF4">
    <property type="entry name" value="NADPH DEHYDROGENASE C23G7.10C-RELATED"/>
    <property type="match status" value="1"/>
</dbReference>
<evidence type="ECO:0000256" key="3">
    <source>
        <dbReference type="ARBA" id="ARBA00022643"/>
    </source>
</evidence>
<keyword evidence="3" id="KW-0288">FMN</keyword>
<dbReference type="CDD" id="cd02932">
    <property type="entry name" value="OYE_YqiM_FMN"/>
    <property type="match status" value="1"/>
</dbReference>
<evidence type="ECO:0000256" key="6">
    <source>
        <dbReference type="SAM" id="MobiDB-lite"/>
    </source>
</evidence>
<dbReference type="GO" id="GO:0050661">
    <property type="term" value="F:NADP binding"/>
    <property type="evidence" value="ECO:0007669"/>
    <property type="project" value="InterPro"/>
</dbReference>
<protein>
    <submittedName>
        <fullName evidence="8">NADPH dehydrogenase</fullName>
    </submittedName>
</protein>
<dbReference type="OrthoDB" id="72788at2759"/>
<keyword evidence="4" id="KW-0521">NADP</keyword>
<organism evidence="8 9">
    <name type="scientific">Choanephora cucurbitarum</name>
    <dbReference type="NCBI Taxonomy" id="101091"/>
    <lineage>
        <taxon>Eukaryota</taxon>
        <taxon>Fungi</taxon>
        <taxon>Fungi incertae sedis</taxon>
        <taxon>Mucoromycota</taxon>
        <taxon>Mucoromycotina</taxon>
        <taxon>Mucoromycetes</taxon>
        <taxon>Mucorales</taxon>
        <taxon>Mucorineae</taxon>
        <taxon>Choanephoraceae</taxon>
        <taxon>Choanephoroideae</taxon>
        <taxon>Choanephora</taxon>
    </lineage>
</organism>
<evidence type="ECO:0000259" key="7">
    <source>
        <dbReference type="Pfam" id="PF00724"/>
    </source>
</evidence>
<dbReference type="AlphaFoldDB" id="A0A1C7NM36"/>
<dbReference type="PANTHER" id="PTHR43303">
    <property type="entry name" value="NADPH DEHYDROGENASE C23G7.10C-RELATED"/>
    <property type="match status" value="1"/>
</dbReference>
<evidence type="ECO:0000313" key="9">
    <source>
        <dbReference type="Proteomes" id="UP000093000"/>
    </source>
</evidence>
<evidence type="ECO:0000256" key="5">
    <source>
        <dbReference type="ARBA" id="ARBA00023002"/>
    </source>
</evidence>
<reference evidence="8 9" key="1">
    <citation type="submission" date="2016-03" db="EMBL/GenBank/DDBJ databases">
        <title>Choanephora cucurbitarum.</title>
        <authorList>
            <person name="Min B."/>
            <person name="Park H."/>
            <person name="Park J.-H."/>
            <person name="Shin H.-D."/>
            <person name="Choi I.-G."/>
        </authorList>
    </citation>
    <scope>NUCLEOTIDE SEQUENCE [LARGE SCALE GENOMIC DNA]</scope>
    <source>
        <strain evidence="8 9">KUS-F28377</strain>
    </source>
</reference>
<keyword evidence="2" id="KW-0285">Flavoprotein</keyword>
<dbReference type="SUPFAM" id="SSF51395">
    <property type="entry name" value="FMN-linked oxidoreductases"/>
    <property type="match status" value="1"/>
</dbReference>
<evidence type="ECO:0000256" key="4">
    <source>
        <dbReference type="ARBA" id="ARBA00022857"/>
    </source>
</evidence>
<dbReference type="Proteomes" id="UP000093000">
    <property type="component" value="Unassembled WGS sequence"/>
</dbReference>
<dbReference type="EMBL" id="LUGH01000092">
    <property type="protein sequence ID" value="OBZ89506.1"/>
    <property type="molecule type" value="Genomic_DNA"/>
</dbReference>
<dbReference type="InterPro" id="IPR013785">
    <property type="entry name" value="Aldolase_TIM"/>
</dbReference>
<name>A0A1C7NM36_9FUNG</name>
<dbReference type="InterPro" id="IPR001155">
    <property type="entry name" value="OxRdtase_FMN_N"/>
</dbReference>
<accession>A0A1C7NM36</accession>
<gene>
    <name evidence="8" type="primary">namA</name>
    <name evidence="8" type="ORF">A0J61_02434</name>
</gene>
<feature type="domain" description="NADH:flavin oxidoreductase/NADH oxidase N-terminal" evidence="7">
    <location>
        <begin position="31"/>
        <end position="375"/>
    </location>
</feature>
<keyword evidence="9" id="KW-1185">Reference proteome</keyword>
<dbReference type="Gene3D" id="3.20.20.70">
    <property type="entry name" value="Aldolase class I"/>
    <property type="match status" value="1"/>
</dbReference>
<comment type="caution">
    <text evidence="8">The sequence shown here is derived from an EMBL/GenBank/DDBJ whole genome shotgun (WGS) entry which is preliminary data.</text>
</comment>
<keyword evidence="5" id="KW-0560">Oxidoreductase</keyword>
<evidence type="ECO:0000256" key="1">
    <source>
        <dbReference type="ARBA" id="ARBA00001917"/>
    </source>
</evidence>
<dbReference type="GO" id="GO:0003959">
    <property type="term" value="F:NADPH dehydrogenase activity"/>
    <property type="evidence" value="ECO:0007669"/>
    <property type="project" value="InterPro"/>
</dbReference>
<feature type="region of interest" description="Disordered" evidence="6">
    <location>
        <begin position="1"/>
        <end position="26"/>
    </location>
</feature>
<feature type="compositionally biased region" description="Low complexity" evidence="6">
    <location>
        <begin position="1"/>
        <end position="12"/>
    </location>
</feature>
<sequence length="392" mass="43288">MLASSKSSAAYSNNQPEIGTPLEGVTENTPKLFTPIQARSVTLHSRIVVSPMCMYSAKDGLANDFHQSHYGSFAIKRPGLIFLEATAVEARGRSTDHDLGIWSDDHIAPIKRITDFIKSQGSVPGLQLGHAGRKSSMSAIGPYHLLSESEGGWPDQVVGPSDIPFDDRHGRPKPLTVSEIKQVVQSWADAAIRADKAGVEVLEIHSAHGYLLHNFLSGNSNKRTDEYGGSLENRLRFPLEVVKAVRQVWPEHKPLWVRLSGTDFKNPETLGYDPEGWDIHQSTVYASALKSLGVDVIDVSSGGNLHVKYPVAPSYQVPLAAFIRKEVDIAIGTVGVITEPQQAEQILQDQKADYILIAREFLRNSAWTYRAAYELGVDVQWSRQYTRAKHTL</sequence>
<evidence type="ECO:0000256" key="2">
    <source>
        <dbReference type="ARBA" id="ARBA00022630"/>
    </source>
</evidence>
<comment type="cofactor">
    <cofactor evidence="1">
        <name>FMN</name>
        <dbReference type="ChEBI" id="CHEBI:58210"/>
    </cofactor>
</comment>
<dbReference type="InterPro" id="IPR044152">
    <property type="entry name" value="YqjM-like"/>
</dbReference>